<gene>
    <name evidence="2" type="ORF">JYB65_14535</name>
</gene>
<keyword evidence="1" id="KW-0812">Transmembrane</keyword>
<evidence type="ECO:0000313" key="3">
    <source>
        <dbReference type="Proteomes" id="UP000664545"/>
    </source>
</evidence>
<dbReference type="RefSeq" id="WP_206583422.1">
    <property type="nucleotide sequence ID" value="NZ_JAFJZZ010000011.1"/>
</dbReference>
<dbReference type="EMBL" id="JAFJZZ010000011">
    <property type="protein sequence ID" value="MBN7774582.1"/>
    <property type="molecule type" value="Genomic_DNA"/>
</dbReference>
<dbReference type="AlphaFoldDB" id="A0A939II58"/>
<keyword evidence="3" id="KW-1185">Reference proteome</keyword>
<feature type="transmembrane region" description="Helical" evidence="1">
    <location>
        <begin position="14"/>
        <end position="34"/>
    </location>
</feature>
<comment type="caution">
    <text evidence="2">The sequence shown here is derived from an EMBL/GenBank/DDBJ whole genome shotgun (WGS) entry which is preliminary data.</text>
</comment>
<organism evidence="2 3">
    <name type="scientific">Clostridium aminobutyricum</name>
    <dbReference type="NCBI Taxonomy" id="33953"/>
    <lineage>
        <taxon>Bacteria</taxon>
        <taxon>Bacillati</taxon>
        <taxon>Bacillota</taxon>
        <taxon>Clostridia</taxon>
        <taxon>Eubacteriales</taxon>
        <taxon>Clostridiaceae</taxon>
        <taxon>Clostridium</taxon>
    </lineage>
</organism>
<evidence type="ECO:0000256" key="1">
    <source>
        <dbReference type="SAM" id="Phobius"/>
    </source>
</evidence>
<protein>
    <recommendedName>
        <fullName evidence="4">DHHW protein</fullName>
    </recommendedName>
</protein>
<keyword evidence="1" id="KW-0472">Membrane</keyword>
<dbReference type="InterPro" id="IPR025945">
    <property type="entry name" value="DHHW"/>
</dbReference>
<accession>A0A939II58</accession>
<dbReference type="Proteomes" id="UP000664545">
    <property type="component" value="Unassembled WGS sequence"/>
</dbReference>
<dbReference type="Pfam" id="PF14286">
    <property type="entry name" value="DHHW"/>
    <property type="match status" value="1"/>
</dbReference>
<proteinExistence type="predicted"/>
<name>A0A939II58_CLOAM</name>
<sequence length="402" mass="46005">MGDKYNLENINNRITTIVFVLILVLILILCILIPDKRVSENENRPLQPLPHLTINGIVDGSYMKAFENYVSDQMVGRDAWTEFKNNVDIASGKKDNGSVYYGKDGYLFSIETEDDVQLAKNIQYTNSFLELARNENPALKISVLIAPTSTAVLDDKLPAHAPVFDQAEALKQVEKGLQGISYEPLSTDKENELRAYVNVLPDLKEQRETYVYYRTDHHWTTLGAYYAYKAWQQHLGTKPPQLNEFRVKTVSGAFYGTSYSKAVSAGLIPDSMERFDYKDENNACSMQVTLQGKTRNLQGLYDEQYLNKKDKYSYFLSGNNALTTIHTGIKNGKKILVIKDSYAHCFIPFLTKDFETIVAVDMRYYKQNPAKLIKEENITDLLILYNIVQYTNDRNFVFLSKM</sequence>
<reference evidence="2" key="1">
    <citation type="submission" date="2021-02" db="EMBL/GenBank/DDBJ databases">
        <title>Abyssanaerobacter marinus gen.nov., sp., nov, anaerobic bacterium isolated from the Onnuri vent field of Indian Ocean and suggestion of Mogibacteriaceae fam. nov., and proposal of reclassification of ambiguous this family's genus member.</title>
        <authorList>
            <person name="Kim Y.J."/>
            <person name="Yang J.-A."/>
        </authorList>
    </citation>
    <scope>NUCLEOTIDE SEQUENCE</scope>
    <source>
        <strain evidence="2">DSM 2634</strain>
    </source>
</reference>
<evidence type="ECO:0000313" key="2">
    <source>
        <dbReference type="EMBL" id="MBN7774582.1"/>
    </source>
</evidence>
<keyword evidence="1" id="KW-1133">Transmembrane helix</keyword>
<evidence type="ECO:0008006" key="4">
    <source>
        <dbReference type="Google" id="ProtNLM"/>
    </source>
</evidence>